<comment type="caution">
    <text evidence="2">The sequence shown here is derived from an EMBL/GenBank/DDBJ whole genome shotgun (WGS) entry which is preliminary data.</text>
</comment>
<feature type="region of interest" description="Disordered" evidence="1">
    <location>
        <begin position="1"/>
        <end position="27"/>
    </location>
</feature>
<feature type="compositionally biased region" description="Pro residues" evidence="1">
    <location>
        <begin position="1844"/>
        <end position="1856"/>
    </location>
</feature>
<feature type="compositionally biased region" description="Low complexity" evidence="1">
    <location>
        <begin position="1786"/>
        <end position="1801"/>
    </location>
</feature>
<feature type="compositionally biased region" description="Low complexity" evidence="1">
    <location>
        <begin position="454"/>
        <end position="470"/>
    </location>
</feature>
<dbReference type="PANTHER" id="PTHR33099:SF13">
    <property type="entry name" value="F-BOX DOMAIN-CONTAINING PROTEIN-RELATED"/>
    <property type="match status" value="1"/>
</dbReference>
<reference evidence="2" key="1">
    <citation type="submission" date="2020-01" db="EMBL/GenBank/DDBJ databases">
        <title>Development of genomics and gene disruption for Polysphondylium violaceum indicates a role for the polyketide synthase stlB in stalk morphogenesis.</title>
        <authorList>
            <person name="Narita B."/>
            <person name="Kawabe Y."/>
            <person name="Kin K."/>
            <person name="Saito T."/>
            <person name="Gibbs R."/>
            <person name="Kuspa A."/>
            <person name="Muzny D."/>
            <person name="Queller D."/>
            <person name="Richards S."/>
            <person name="Strassman J."/>
            <person name="Sucgang R."/>
            <person name="Worley K."/>
            <person name="Schaap P."/>
        </authorList>
    </citation>
    <scope>NUCLEOTIDE SEQUENCE</scope>
    <source>
        <strain evidence="2">QSvi11</strain>
    </source>
</reference>
<keyword evidence="3" id="KW-1185">Reference proteome</keyword>
<feature type="region of interest" description="Disordered" evidence="1">
    <location>
        <begin position="1709"/>
        <end position="1886"/>
    </location>
</feature>
<dbReference type="PRINTS" id="PR01217">
    <property type="entry name" value="PRICHEXTENSN"/>
</dbReference>
<dbReference type="Proteomes" id="UP000695562">
    <property type="component" value="Unassembled WGS sequence"/>
</dbReference>
<feature type="compositionally biased region" description="Pro residues" evidence="1">
    <location>
        <begin position="1820"/>
        <end position="1835"/>
    </location>
</feature>
<accession>A0A8J4PZJ1</accession>
<dbReference type="EMBL" id="AJWJ01000039">
    <property type="protein sequence ID" value="KAF2077078.1"/>
    <property type="molecule type" value="Genomic_DNA"/>
</dbReference>
<dbReference type="OrthoDB" id="124582at2759"/>
<sequence>MDNVELSHTNTINNNDKNNNNNDNDNIDHIKGIEQKLRENDEYKVLTNTSHYLKESIEVPISLKVVDKFLSFPCIESQLKFIIDKYATKDQKKIVDLTTAKTNIWQINLNKIQVGGKTWPNTIDSILNRVKEVLGIACDEKIEVELQKFLILGQGSFIDNNNNSSSSSSSKNNDKVIANLFLILPSEHTGGEVSIEYSNSHYTTLNLENNTSSEIVYLGFYSDCKYQISPINSGYRVCLLYNLKKTGKRTLNSNDLTSMNQSSVAHLKYLNSLANQLLLQLSKKDNSKLIYILNSNNSRSDKDNSHFSSYRNRNLPKLIQSMNLSEPDLKISQILFDLNRNRDYNLSVFLTNIEISEYDSDGDDDDDDDDDGNDNDNNSNSSNDSNNNSINNNNNSKHFSAKLISFIDLDDLEFDIEFDNINDFQEISISQSYLLNSIQLDSSNNKTKSKEIESTLNSNPTTTTTSTQATPLSKSSTTILSTKKIYGIVLFKRSEYENIIGKESTSSSIGVLALLLKNQIQNISVRSNTTDIIDVADLILDSMGSKCNPFDPLNKNIEAIINYFCPTQKDYIEKENKRRLLKYPKDFIYHLSKYLDLFTSSEINETILSYNKDQNNINIKESIEILENILIPFYKKHKIITKSTITTFICQFQDLILPLYKLNNNNVIQPVDQANDFSSKWKLLDEYNSTFESYIKKQMKSNSELLISPNIIIYNQMLKFFDCLPEKLLNEKKEFVENYLQKSVIKYYQDSTLSSKQLYECWISLIEFGKEEQMNLAKFITDHYKYNIIWPLILLFRKDVCSKSTFNTLAYSFLLKSLLAILIDSKENSIPPVQLHAIWIYLFNLGGSEKQRQMDFSQYIVNNYQFDKIWELLLCFKNEMLVKASFNYDAYLFLWKSLATLAINSLSALFTSQQLYYIWINQKDSDFQKEFSLSILKKYSQDVVLEFLGNFKLSTKSSKFFNLLNFISIWKDFIQMVYLDFQTSSCQPIQVKNYWKKLLIGDDWSNVEELSSLSIELQSKLVSSSLGLYKDKPLELSNLFIEIDKTMIGNESFDYKLFLNIWQQYIDTLVKEKYSALSTSNIYKTWAQLLFLKNSLEQQGVFINFIINGYSFPQIKDLIKKIKKDITDSDQFSQKSFIALWTKAIGFMESSISTLLPQDYYDVWISLLDNLEQLQRPCQQRLIQIILDSPKVQDILILFKNEISANQLFNPRVWKSFLSLLLLMKKQTFSPQQIYQIWINLFAIEPISTTLQLQMDLVVDHITKLYSKESVFSLLLMFDKTILANPVFNQEAFVSLWKFYIKNVSATDVCLTPTQIYDSWSILLNLDKERDEIQMTFAKFIATTYSLEKIREIIVKFRVALKSSTLFHQNSLNYLLKFYLDCIVKSKSCLENQQILDLWTTMLDVKDDSKDYQAKLISLISIYSIEKRKDILSLNFEAIRNHLSFNLNVFYTFFKSFIEDLKNVKPSIVLTVQQIYSFYFKMVELKFDLPDSNEIQLLFANYIISSYGRSVVYQLSQTFKFDIFSHSHFSMNAFITLWKSLVTFEFLSFSESPTLLSNSIKKKVNPCNRQNCHCMVFNQFLASENSYINLRASSEEKQYLLAQLPNLGCTSIEVVKSSPESLEIVKTPLYQYKIWLKTIEVLCSQYNTIASISPLFKSQCKVSYDLLVTKKGQPAPKLPPPQPPQYQQASPPPFYSAVHPIPHLIYNQYPHGQNHLPYPPSVQPPPTPPQRVSKLSPPINNHETNNNSHHPAPPTPPLLNISHNIPQPPASMGPFGQQPPPPPTIPSKRISKSSPPTTPSKHASKLPLIINYGSLNNHSQPPPPPETRPISPPIPQSNILFGKQPPPPPPPPPSSEPTPTLLYSPPKPSNPNLKVITVPPKFKEYK</sequence>
<feature type="compositionally biased region" description="Pro residues" evidence="1">
    <location>
        <begin position="1676"/>
        <end position="1693"/>
    </location>
</feature>
<feature type="compositionally biased region" description="Polar residues" evidence="1">
    <location>
        <begin position="1738"/>
        <end position="1749"/>
    </location>
</feature>
<feature type="region of interest" description="Disordered" evidence="1">
    <location>
        <begin position="1673"/>
        <end position="1693"/>
    </location>
</feature>
<dbReference type="PANTHER" id="PTHR33099">
    <property type="entry name" value="FE2OG DIOXYGENASE DOMAIN-CONTAINING PROTEIN"/>
    <property type="match status" value="1"/>
</dbReference>
<feature type="region of interest" description="Disordered" evidence="1">
    <location>
        <begin position="359"/>
        <end position="393"/>
    </location>
</feature>
<proteinExistence type="predicted"/>
<feature type="region of interest" description="Disordered" evidence="1">
    <location>
        <begin position="449"/>
        <end position="470"/>
    </location>
</feature>
<feature type="compositionally biased region" description="Pro residues" evidence="1">
    <location>
        <begin position="1766"/>
        <end position="1785"/>
    </location>
</feature>
<evidence type="ECO:0000313" key="2">
    <source>
        <dbReference type="EMBL" id="KAF2077078.1"/>
    </source>
</evidence>
<organism evidence="2 3">
    <name type="scientific">Polysphondylium violaceum</name>
    <dbReference type="NCBI Taxonomy" id="133409"/>
    <lineage>
        <taxon>Eukaryota</taxon>
        <taxon>Amoebozoa</taxon>
        <taxon>Evosea</taxon>
        <taxon>Eumycetozoa</taxon>
        <taxon>Dictyostelia</taxon>
        <taxon>Dictyosteliales</taxon>
        <taxon>Dictyosteliaceae</taxon>
        <taxon>Polysphondylium</taxon>
    </lineage>
</organism>
<name>A0A8J4PZJ1_9MYCE</name>
<gene>
    <name evidence="2" type="ORF">CYY_001587</name>
</gene>
<evidence type="ECO:0000256" key="1">
    <source>
        <dbReference type="SAM" id="MobiDB-lite"/>
    </source>
</evidence>
<dbReference type="Gene3D" id="2.60.120.620">
    <property type="entry name" value="q2cbj1_9rhob like domain"/>
    <property type="match status" value="1"/>
</dbReference>
<feature type="compositionally biased region" description="Acidic residues" evidence="1">
    <location>
        <begin position="359"/>
        <end position="374"/>
    </location>
</feature>
<feature type="compositionally biased region" description="Low complexity" evidence="1">
    <location>
        <begin position="375"/>
        <end position="393"/>
    </location>
</feature>
<evidence type="ECO:0000313" key="3">
    <source>
        <dbReference type="Proteomes" id="UP000695562"/>
    </source>
</evidence>
<protein>
    <submittedName>
        <fullName evidence="2">Uncharacterized protein</fullName>
    </submittedName>
</protein>
<feature type="compositionally biased region" description="Pro residues" evidence="1">
    <location>
        <begin position="1717"/>
        <end position="1729"/>
    </location>
</feature>
<feature type="compositionally biased region" description="Low complexity" evidence="1">
    <location>
        <begin position="8"/>
        <end position="24"/>
    </location>
</feature>